<dbReference type="SUPFAM" id="SSF53955">
    <property type="entry name" value="Lysozyme-like"/>
    <property type="match status" value="1"/>
</dbReference>
<dbReference type="GO" id="GO:0008658">
    <property type="term" value="F:penicillin binding"/>
    <property type="evidence" value="ECO:0007669"/>
    <property type="project" value="InterPro"/>
</dbReference>
<keyword evidence="15" id="KW-0961">Cell wall biogenesis/degradation</keyword>
<proteinExistence type="inferred from homology"/>
<dbReference type="Pfam" id="PF00912">
    <property type="entry name" value="Transgly"/>
    <property type="match status" value="1"/>
</dbReference>
<dbReference type="eggNOG" id="COG0744">
    <property type="taxonomic scope" value="Bacteria"/>
</dbReference>
<dbReference type="PANTHER" id="PTHR32282:SF32">
    <property type="entry name" value="PENICILLIN-BINDING PROTEIN 2A"/>
    <property type="match status" value="1"/>
</dbReference>
<evidence type="ECO:0000256" key="17">
    <source>
        <dbReference type="ARBA" id="ARBA00049902"/>
    </source>
</evidence>
<dbReference type="GO" id="GO:0008955">
    <property type="term" value="F:peptidoglycan glycosyltransferase activity"/>
    <property type="evidence" value="ECO:0007669"/>
    <property type="project" value="UniProtKB-EC"/>
</dbReference>
<evidence type="ECO:0000256" key="10">
    <source>
        <dbReference type="ARBA" id="ARBA00022960"/>
    </source>
</evidence>
<dbReference type="HOGENOM" id="CLU_006354_2_2_9"/>
<dbReference type="AlphaFoldDB" id="H3NH71"/>
<evidence type="ECO:0000259" key="19">
    <source>
        <dbReference type="Pfam" id="PF00905"/>
    </source>
</evidence>
<comment type="catalytic activity">
    <reaction evidence="16">
        <text>Preferential cleavage: (Ac)2-L-Lys-D-Ala-|-D-Ala. Also transpeptidation of peptidyl-alanyl moieties that are N-acyl substituents of D-alanine.</text>
        <dbReference type="EC" id="3.4.16.4"/>
    </reaction>
</comment>
<feature type="transmembrane region" description="Helical" evidence="18">
    <location>
        <begin position="31"/>
        <end position="51"/>
    </location>
</feature>
<dbReference type="GO" id="GO:0006508">
    <property type="term" value="P:proteolysis"/>
    <property type="evidence" value="ECO:0007669"/>
    <property type="project" value="UniProtKB-KW"/>
</dbReference>
<dbReference type="InterPro" id="IPR001460">
    <property type="entry name" value="PCN-bd_Tpept"/>
</dbReference>
<name>H3NH71_9LACT</name>
<evidence type="ECO:0000256" key="2">
    <source>
        <dbReference type="ARBA" id="ARBA00007739"/>
    </source>
</evidence>
<dbReference type="PATRIC" id="fig|883113.3.peg.209"/>
<evidence type="ECO:0000256" key="5">
    <source>
        <dbReference type="ARBA" id="ARBA00022670"/>
    </source>
</evidence>
<accession>H3NH71</accession>
<evidence type="ECO:0000256" key="6">
    <source>
        <dbReference type="ARBA" id="ARBA00022676"/>
    </source>
</evidence>
<keyword evidence="5" id="KW-0645">Protease</keyword>
<dbReference type="STRING" id="883113.HMPREF9708_00210"/>
<evidence type="ECO:0000313" key="21">
    <source>
        <dbReference type="EMBL" id="EHR38126.1"/>
    </source>
</evidence>
<dbReference type="Proteomes" id="UP000006190">
    <property type="component" value="Unassembled WGS sequence"/>
</dbReference>
<keyword evidence="22" id="KW-1185">Reference proteome</keyword>
<comment type="catalytic activity">
    <reaction evidence="17">
        <text>[GlcNAc-(1-&gt;4)-Mur2Ac(oyl-L-Ala-gamma-D-Glu-L-Lys-D-Ala-D-Ala)](n)-di-trans,octa-cis-undecaprenyl diphosphate + beta-D-GlcNAc-(1-&gt;4)-Mur2Ac(oyl-L-Ala-gamma-D-Glu-L-Lys-D-Ala-D-Ala)-di-trans,octa-cis-undecaprenyl diphosphate = [GlcNAc-(1-&gt;4)-Mur2Ac(oyl-L-Ala-gamma-D-Glu-L-Lys-D-Ala-D-Ala)](n+1)-di-trans,octa-cis-undecaprenyl diphosphate + di-trans,octa-cis-undecaprenyl diphosphate + H(+)</text>
        <dbReference type="Rhea" id="RHEA:23708"/>
        <dbReference type="Rhea" id="RHEA-COMP:9602"/>
        <dbReference type="Rhea" id="RHEA-COMP:9603"/>
        <dbReference type="ChEBI" id="CHEBI:15378"/>
        <dbReference type="ChEBI" id="CHEBI:58405"/>
        <dbReference type="ChEBI" id="CHEBI:60033"/>
        <dbReference type="ChEBI" id="CHEBI:78435"/>
        <dbReference type="EC" id="2.4.99.28"/>
    </reaction>
</comment>
<reference evidence="21 22" key="1">
    <citation type="submission" date="2012-01" db="EMBL/GenBank/DDBJ databases">
        <title>The Genome Sequence of Facklamia languida CCUG 37842.</title>
        <authorList>
            <consortium name="The Broad Institute Genome Sequencing Platform"/>
            <person name="Earl A."/>
            <person name="Ward D."/>
            <person name="Feldgarden M."/>
            <person name="Gevers D."/>
            <person name="Huys G."/>
            <person name="Young S.K."/>
            <person name="Zeng Q."/>
            <person name="Gargeya S."/>
            <person name="Fitzgerald M."/>
            <person name="Haas B."/>
            <person name="Abouelleil A."/>
            <person name="Alvarado L."/>
            <person name="Arachchi H.M."/>
            <person name="Berlin A."/>
            <person name="Chapman S.B."/>
            <person name="Gearin G."/>
            <person name="Goldberg J."/>
            <person name="Griggs A."/>
            <person name="Gujja S."/>
            <person name="Hansen M."/>
            <person name="Heiman D."/>
            <person name="Howarth C."/>
            <person name="Larimer J."/>
            <person name="Lui A."/>
            <person name="MacDonald P.J.P."/>
            <person name="McCowen C."/>
            <person name="Montmayeur A."/>
            <person name="Murphy C."/>
            <person name="Neiman D."/>
            <person name="Pearson M."/>
            <person name="Priest M."/>
            <person name="Roberts A."/>
            <person name="Saif S."/>
            <person name="Shea T."/>
            <person name="Sisk P."/>
            <person name="Stolte C."/>
            <person name="Sykes S."/>
            <person name="Wortman J."/>
            <person name="Nusbaum C."/>
            <person name="Birren B."/>
        </authorList>
    </citation>
    <scope>NUCLEOTIDE SEQUENCE [LARGE SCALE GENOMIC DNA]</scope>
    <source>
        <strain evidence="21 22">CCUG 37842</strain>
    </source>
</reference>
<dbReference type="InterPro" id="IPR050396">
    <property type="entry name" value="Glycosyltr_51/Transpeptidase"/>
</dbReference>
<keyword evidence="9" id="KW-0378">Hydrolase</keyword>
<dbReference type="NCBIfam" id="TIGR02074">
    <property type="entry name" value="PBP_1a_fam"/>
    <property type="match status" value="1"/>
</dbReference>
<dbReference type="InterPro" id="IPR036950">
    <property type="entry name" value="PBP_transglycosylase"/>
</dbReference>
<evidence type="ECO:0000256" key="12">
    <source>
        <dbReference type="ARBA" id="ARBA00022989"/>
    </source>
</evidence>
<evidence type="ECO:0000256" key="7">
    <source>
        <dbReference type="ARBA" id="ARBA00022679"/>
    </source>
</evidence>
<protein>
    <submittedName>
        <fullName evidence="21">1A family penicillin-binding protein</fullName>
    </submittedName>
</protein>
<dbReference type="FunFam" id="1.10.3810.10:FF:000001">
    <property type="entry name" value="Penicillin-binding protein 1A"/>
    <property type="match status" value="1"/>
</dbReference>
<evidence type="ECO:0000256" key="8">
    <source>
        <dbReference type="ARBA" id="ARBA00022692"/>
    </source>
</evidence>
<keyword evidence="11" id="KW-0573">Peptidoglycan synthesis</keyword>
<dbReference type="InterPro" id="IPR023346">
    <property type="entry name" value="Lysozyme-like_dom_sf"/>
</dbReference>
<keyword evidence="7" id="KW-0808">Transferase</keyword>
<evidence type="ECO:0000256" key="3">
    <source>
        <dbReference type="ARBA" id="ARBA00022475"/>
    </source>
</evidence>
<keyword evidence="13 18" id="KW-0472">Membrane</keyword>
<dbReference type="InterPro" id="IPR012338">
    <property type="entry name" value="Beta-lactam/transpept-like"/>
</dbReference>
<evidence type="ECO:0000256" key="14">
    <source>
        <dbReference type="ARBA" id="ARBA00023268"/>
    </source>
</evidence>
<comment type="similarity">
    <text evidence="1">In the C-terminal section; belongs to the transpeptidase family.</text>
</comment>
<evidence type="ECO:0000256" key="13">
    <source>
        <dbReference type="ARBA" id="ARBA00023136"/>
    </source>
</evidence>
<dbReference type="GO" id="GO:0071555">
    <property type="term" value="P:cell wall organization"/>
    <property type="evidence" value="ECO:0007669"/>
    <property type="project" value="UniProtKB-KW"/>
</dbReference>
<keyword evidence="12 18" id="KW-1133">Transmembrane helix</keyword>
<dbReference type="OrthoDB" id="9766909at2"/>
<organism evidence="21 22">
    <name type="scientific">Facklamia languida CCUG 37842</name>
    <dbReference type="NCBI Taxonomy" id="883113"/>
    <lineage>
        <taxon>Bacteria</taxon>
        <taxon>Bacillati</taxon>
        <taxon>Bacillota</taxon>
        <taxon>Bacilli</taxon>
        <taxon>Lactobacillales</taxon>
        <taxon>Aerococcaceae</taxon>
        <taxon>Facklamia</taxon>
    </lineage>
</organism>
<evidence type="ECO:0000259" key="20">
    <source>
        <dbReference type="Pfam" id="PF00912"/>
    </source>
</evidence>
<dbReference type="InterPro" id="IPR001264">
    <property type="entry name" value="Glyco_trans_51"/>
</dbReference>
<dbReference type="GO" id="GO:0008360">
    <property type="term" value="P:regulation of cell shape"/>
    <property type="evidence" value="ECO:0007669"/>
    <property type="project" value="UniProtKB-KW"/>
</dbReference>
<sequence length="701" mass="78364">MTRDIQNRNDKRPHYFKGLKNLWRYYRGWKWLIFLSLTLALILSSYLVLIAKTTDVETLINSMQEKTRIYDYQDAESGTLLAQKGTYISLDQISNPLKTTVVATEDKRFYEHNGFDAKGIGRALIRLVINRNTSGGGGSTLTQQLAKNAFLSQDQTLQRKLKELFLALELEKAYEKDQILEMYLNNAYFGNGVWGVQDAALKYFGVNASDLDWNQSMVLTGMLKGPSLYNPIDDYDAAVARRNVIADILYQQGILSQADQVALQQAPIHLMDSYIQTQQGHEYPFYYDAVINEANRLTDIPEADLMAKGYKIYTYLNPAFQSALNQSYQDTAYLFNDDLTGARPLVQSASAVVDPHTGGVMAVYGARGDYTYRGFNRAVDMFRSPGSAIKPLAVYLPALEAGYRIHTMVPDVVQEYGPDHYRPENINRTTEASGELPLYLALAQSKNTSAVYLMDQLGIETAVKKLNQFGIDVPSKDRQLTLALGAFSTGVSPLQLASAYATFANQGVRQESAFIRRIEDANGKVVYNQGRPSRHLIMTQQVAADMTSMMLDTYGGYGTGYGYGPDYGLIAGKTGSTEVRDGSNQTRDRWMVGYTPDFAIATWFGLDDVESGNLDDIMPQGSGQVFKVQTNYLMNQSAQTPFKETFASQMTEETNQGVQGAWFDKVQQAVGEWMQGAWQWLIQQTQPLQEALDQVVKSFGG</sequence>
<evidence type="ECO:0000256" key="4">
    <source>
        <dbReference type="ARBA" id="ARBA00022645"/>
    </source>
</evidence>
<dbReference type="Pfam" id="PF00905">
    <property type="entry name" value="Transpeptidase"/>
    <property type="match status" value="1"/>
</dbReference>
<keyword evidence="8 18" id="KW-0812">Transmembrane</keyword>
<dbReference type="GO" id="GO:0030288">
    <property type="term" value="C:outer membrane-bounded periplasmic space"/>
    <property type="evidence" value="ECO:0007669"/>
    <property type="project" value="TreeGrafter"/>
</dbReference>
<evidence type="ECO:0000256" key="11">
    <source>
        <dbReference type="ARBA" id="ARBA00022984"/>
    </source>
</evidence>
<evidence type="ECO:0000256" key="15">
    <source>
        <dbReference type="ARBA" id="ARBA00023316"/>
    </source>
</evidence>
<dbReference type="RefSeq" id="WP_006308088.1">
    <property type="nucleotide sequence ID" value="NZ_JH601133.1"/>
</dbReference>
<feature type="domain" description="Glycosyl transferase family 51" evidence="20">
    <location>
        <begin position="82"/>
        <end position="247"/>
    </location>
</feature>
<evidence type="ECO:0000256" key="9">
    <source>
        <dbReference type="ARBA" id="ARBA00022801"/>
    </source>
</evidence>
<keyword evidence="3" id="KW-1003">Cell membrane</keyword>
<gene>
    <name evidence="21" type="ORF">HMPREF9708_00210</name>
</gene>
<keyword evidence="4" id="KW-0121">Carboxypeptidase</keyword>
<evidence type="ECO:0000313" key="22">
    <source>
        <dbReference type="Proteomes" id="UP000006190"/>
    </source>
</evidence>
<dbReference type="GO" id="GO:0009002">
    <property type="term" value="F:serine-type D-Ala-D-Ala carboxypeptidase activity"/>
    <property type="evidence" value="ECO:0007669"/>
    <property type="project" value="UniProtKB-EC"/>
</dbReference>
<dbReference type="Gene3D" id="1.10.3810.10">
    <property type="entry name" value="Biosynthetic peptidoglycan transglycosylase-like"/>
    <property type="match status" value="1"/>
</dbReference>
<keyword evidence="14" id="KW-0511">Multifunctional enzyme</keyword>
<keyword evidence="10" id="KW-0133">Cell shape</keyword>
<keyword evidence="6" id="KW-0328">Glycosyltransferase</keyword>
<dbReference type="Gene3D" id="3.40.710.10">
    <property type="entry name" value="DD-peptidase/beta-lactamase superfamily"/>
    <property type="match status" value="1"/>
</dbReference>
<comment type="similarity">
    <text evidence="2">In the N-terminal section; belongs to the glycosyltransferase 51 family.</text>
</comment>
<evidence type="ECO:0000256" key="18">
    <source>
        <dbReference type="SAM" id="Phobius"/>
    </source>
</evidence>
<comment type="caution">
    <text evidence="21">The sequence shown here is derived from an EMBL/GenBank/DDBJ whole genome shotgun (WGS) entry which is preliminary data.</text>
</comment>
<dbReference type="SUPFAM" id="SSF56601">
    <property type="entry name" value="beta-lactamase/transpeptidase-like"/>
    <property type="match status" value="1"/>
</dbReference>
<evidence type="ECO:0000256" key="16">
    <source>
        <dbReference type="ARBA" id="ARBA00034000"/>
    </source>
</evidence>
<dbReference type="EMBL" id="AGEG01000002">
    <property type="protein sequence ID" value="EHR38126.1"/>
    <property type="molecule type" value="Genomic_DNA"/>
</dbReference>
<evidence type="ECO:0000256" key="1">
    <source>
        <dbReference type="ARBA" id="ARBA00007090"/>
    </source>
</evidence>
<dbReference type="GO" id="GO:0009252">
    <property type="term" value="P:peptidoglycan biosynthetic process"/>
    <property type="evidence" value="ECO:0007669"/>
    <property type="project" value="UniProtKB-KW"/>
</dbReference>
<feature type="domain" description="Penicillin-binding protein transpeptidase" evidence="19">
    <location>
        <begin position="352"/>
        <end position="597"/>
    </location>
</feature>
<dbReference type="PANTHER" id="PTHR32282">
    <property type="entry name" value="BINDING PROTEIN TRANSPEPTIDASE, PUTATIVE-RELATED"/>
    <property type="match status" value="1"/>
</dbReference>